<proteinExistence type="predicted"/>
<gene>
    <name evidence="3" type="ORF">DWV00_26860</name>
</gene>
<feature type="domain" description="Phosphogluconate dehydrogenase NAD-binding putative C-terminal" evidence="2">
    <location>
        <begin position="196"/>
        <end position="266"/>
    </location>
</feature>
<evidence type="ECO:0000313" key="4">
    <source>
        <dbReference type="Proteomes" id="UP000256838"/>
    </source>
</evidence>
<comment type="caution">
    <text evidence="3">The sequence shown here is derived from an EMBL/GenBank/DDBJ whole genome shotgun (WGS) entry which is preliminary data.</text>
</comment>
<evidence type="ECO:0000259" key="1">
    <source>
        <dbReference type="Pfam" id="PF03446"/>
    </source>
</evidence>
<dbReference type="Proteomes" id="UP000256838">
    <property type="component" value="Unassembled WGS sequence"/>
</dbReference>
<dbReference type="Pfam" id="PF09130">
    <property type="entry name" value="DUF1932"/>
    <property type="match status" value="1"/>
</dbReference>
<evidence type="ECO:0000259" key="2">
    <source>
        <dbReference type="Pfam" id="PF09130"/>
    </source>
</evidence>
<dbReference type="EMBL" id="QRGA01000017">
    <property type="protein sequence ID" value="RDU95872.1"/>
    <property type="molecule type" value="Genomic_DNA"/>
</dbReference>
<dbReference type="AlphaFoldDB" id="A0A3D8JSY4"/>
<dbReference type="InterPro" id="IPR036291">
    <property type="entry name" value="NAD(P)-bd_dom_sf"/>
</dbReference>
<keyword evidence="4" id="KW-1185">Reference proteome</keyword>
<sequence>MSSIDRIAFVGFGEAGGILGAALARKGIAVTIYDRLLDDPATASAMREKAAHARVRAAMTVADAISGAQLIVSAVTAASDEQVAEAVASCIVAGQTYVDINSVSPATKQRGQRLIENAGGVYVESAVMAPVPPYGLSVPMLLGGRWAYEVAAQLSSLGFNARAVSDKVGVASAAKMCRSVMIKGVEALTVECLSAARAYEAEEIVLASLRETFEKMRDMRDLPGYLISRVAEHGRRRAEEMREVGQTLHDAGIRPWMTDACAQLQDQFVDDMGAHDIRYAALSPFVWQDVVDRLMPERNDD</sequence>
<dbReference type="InterPro" id="IPR008927">
    <property type="entry name" value="6-PGluconate_DH-like_C_sf"/>
</dbReference>
<dbReference type="Gene3D" id="3.40.50.720">
    <property type="entry name" value="NAD(P)-binding Rossmann-like Domain"/>
    <property type="match status" value="1"/>
</dbReference>
<dbReference type="InterPro" id="IPR015814">
    <property type="entry name" value="Pgluconate_DH_NAD-bd_C"/>
</dbReference>
<accession>A0A3D8JSY4</accession>
<dbReference type="RefSeq" id="WP_115536649.1">
    <property type="nucleotide sequence ID" value="NZ_QRGA01000017.1"/>
</dbReference>
<dbReference type="Gene3D" id="1.10.1040.10">
    <property type="entry name" value="N-(1-d-carboxylethyl)-l-norvaline Dehydrogenase, domain 2"/>
    <property type="match status" value="1"/>
</dbReference>
<reference evidence="3 4" key="1">
    <citation type="submission" date="2018-08" db="EMBL/GenBank/DDBJ databases">
        <title>Paraburkholderia sp. DHOM06 isolated from forest soil.</title>
        <authorList>
            <person name="Gao Z.-H."/>
            <person name="Qiu L.-H."/>
        </authorList>
    </citation>
    <scope>NUCLEOTIDE SEQUENCE [LARGE SCALE GENOMIC DNA]</scope>
    <source>
        <strain evidence="3 4">DHOM06</strain>
    </source>
</reference>
<organism evidence="3 4">
    <name type="scientific">Trinickia dinghuensis</name>
    <dbReference type="NCBI Taxonomy" id="2291023"/>
    <lineage>
        <taxon>Bacteria</taxon>
        <taxon>Pseudomonadati</taxon>
        <taxon>Pseudomonadota</taxon>
        <taxon>Betaproteobacteria</taxon>
        <taxon>Burkholderiales</taxon>
        <taxon>Burkholderiaceae</taxon>
        <taxon>Trinickia</taxon>
    </lineage>
</organism>
<dbReference type="InterPro" id="IPR013328">
    <property type="entry name" value="6PGD_dom2"/>
</dbReference>
<dbReference type="GO" id="GO:0050661">
    <property type="term" value="F:NADP binding"/>
    <property type="evidence" value="ECO:0007669"/>
    <property type="project" value="InterPro"/>
</dbReference>
<dbReference type="SUPFAM" id="SSF51735">
    <property type="entry name" value="NAD(P)-binding Rossmann-fold domains"/>
    <property type="match status" value="1"/>
</dbReference>
<evidence type="ECO:0000313" key="3">
    <source>
        <dbReference type="EMBL" id="RDU95872.1"/>
    </source>
</evidence>
<protein>
    <submittedName>
        <fullName evidence="3">NAD(P)-dependent oxidoreductase</fullName>
    </submittedName>
</protein>
<dbReference type="Pfam" id="PF03446">
    <property type="entry name" value="NAD_binding_2"/>
    <property type="match status" value="1"/>
</dbReference>
<dbReference type="OrthoDB" id="4333at2"/>
<dbReference type="SUPFAM" id="SSF48179">
    <property type="entry name" value="6-phosphogluconate dehydrogenase C-terminal domain-like"/>
    <property type="match status" value="1"/>
</dbReference>
<feature type="domain" description="6-phosphogluconate dehydrogenase NADP-binding" evidence="1">
    <location>
        <begin position="6"/>
        <end position="127"/>
    </location>
</feature>
<name>A0A3D8JSY4_9BURK</name>
<dbReference type="InterPro" id="IPR006115">
    <property type="entry name" value="6PGDH_NADP-bd"/>
</dbReference>